<dbReference type="Proteomes" id="UP001317705">
    <property type="component" value="Chromosome"/>
</dbReference>
<dbReference type="RefSeq" id="WP_282000209.1">
    <property type="nucleotide sequence ID" value="NZ_AP027151.1"/>
</dbReference>
<feature type="region of interest" description="Disordered" evidence="1">
    <location>
        <begin position="58"/>
        <end position="80"/>
    </location>
</feature>
<protein>
    <recommendedName>
        <fullName evidence="2">Helix-turn-helix domain-containing protein</fullName>
    </recommendedName>
</protein>
<name>A0ABN6VZD3_9BACT</name>
<organism evidence="3 4">
    <name type="scientific">Geotalea uraniireducens</name>
    <dbReference type="NCBI Taxonomy" id="351604"/>
    <lineage>
        <taxon>Bacteria</taxon>
        <taxon>Pseudomonadati</taxon>
        <taxon>Thermodesulfobacteriota</taxon>
        <taxon>Desulfuromonadia</taxon>
        <taxon>Geobacterales</taxon>
        <taxon>Geobacteraceae</taxon>
        <taxon>Geotalea</taxon>
    </lineage>
</organism>
<reference evidence="3 4" key="1">
    <citation type="submission" date="2022-12" db="EMBL/GenBank/DDBJ databases">
        <title>Polyphasic characterization of Geotalea uranireducens NIT-SL11 newly isolated from a complex of sewage sludge and microbially reduced graphene oxide.</title>
        <authorList>
            <person name="Xie L."/>
            <person name="Yoshida N."/>
            <person name="Meng L."/>
        </authorList>
    </citation>
    <scope>NUCLEOTIDE SEQUENCE [LARGE SCALE GENOMIC DNA]</scope>
    <source>
        <strain evidence="3 4">NIT-SL11</strain>
    </source>
</reference>
<dbReference type="EMBL" id="AP027151">
    <property type="protein sequence ID" value="BDV44097.1"/>
    <property type="molecule type" value="Genomic_DNA"/>
</dbReference>
<evidence type="ECO:0000259" key="2">
    <source>
        <dbReference type="Pfam" id="PF12728"/>
    </source>
</evidence>
<sequence length="80" mass="9125">MEPERTESEKFLTVDDIAKLLQVNKQFAYRLLDSGELPYYQFGKIKRVMREDWQAFLSSKRRTGQGGPDHGTGDDEGGAD</sequence>
<proteinExistence type="predicted"/>
<dbReference type="InterPro" id="IPR010093">
    <property type="entry name" value="SinI_DNA-bd"/>
</dbReference>
<dbReference type="Pfam" id="PF12728">
    <property type="entry name" value="HTH_17"/>
    <property type="match status" value="1"/>
</dbReference>
<evidence type="ECO:0000313" key="3">
    <source>
        <dbReference type="EMBL" id="BDV44097.1"/>
    </source>
</evidence>
<dbReference type="InterPro" id="IPR041657">
    <property type="entry name" value="HTH_17"/>
</dbReference>
<accession>A0ABN6VZD3</accession>
<keyword evidence="4" id="KW-1185">Reference proteome</keyword>
<dbReference type="NCBIfam" id="TIGR01764">
    <property type="entry name" value="excise"/>
    <property type="match status" value="1"/>
</dbReference>
<gene>
    <name evidence="3" type="ORF">GURASL_30200</name>
</gene>
<evidence type="ECO:0000313" key="4">
    <source>
        <dbReference type="Proteomes" id="UP001317705"/>
    </source>
</evidence>
<feature type="domain" description="Helix-turn-helix" evidence="2">
    <location>
        <begin position="11"/>
        <end position="59"/>
    </location>
</feature>
<evidence type="ECO:0000256" key="1">
    <source>
        <dbReference type="SAM" id="MobiDB-lite"/>
    </source>
</evidence>